<dbReference type="AlphaFoldDB" id="A0A2H0CG86"/>
<feature type="transmembrane region" description="Helical" evidence="1">
    <location>
        <begin position="34"/>
        <end position="55"/>
    </location>
</feature>
<organism evidence="2 3">
    <name type="scientific">Candidatus Nomurabacteria bacterium CG22_combo_CG10-13_8_21_14_all_32_8</name>
    <dbReference type="NCBI Taxonomy" id="1974732"/>
    <lineage>
        <taxon>Bacteria</taxon>
        <taxon>Candidatus Nomuraibacteriota</taxon>
    </lineage>
</organism>
<gene>
    <name evidence="2" type="ORF">COW91_02975</name>
</gene>
<feature type="transmembrane region" description="Helical" evidence="1">
    <location>
        <begin position="84"/>
        <end position="111"/>
    </location>
</feature>
<dbReference type="EMBL" id="PCTI01000050">
    <property type="protein sequence ID" value="PIP68779.1"/>
    <property type="molecule type" value="Genomic_DNA"/>
</dbReference>
<evidence type="ECO:0000313" key="2">
    <source>
        <dbReference type="EMBL" id="PIP68779.1"/>
    </source>
</evidence>
<keyword evidence="1" id="KW-0472">Membrane</keyword>
<evidence type="ECO:0000313" key="3">
    <source>
        <dbReference type="Proteomes" id="UP000229176"/>
    </source>
</evidence>
<sequence>MKKDYKNEVFILIGMILTFFGVFSLINTKIPTNFWELLVILPFILLLLYGILLFIRGIRNIRLEKKGIILPGQENSALKKTSKVVGISFLLIILFVFVPMILILLFIMSAWKG</sequence>
<keyword evidence="1" id="KW-0812">Transmembrane</keyword>
<protein>
    <submittedName>
        <fullName evidence="2">Uncharacterized protein</fullName>
    </submittedName>
</protein>
<evidence type="ECO:0000256" key="1">
    <source>
        <dbReference type="SAM" id="Phobius"/>
    </source>
</evidence>
<feature type="transmembrane region" description="Helical" evidence="1">
    <location>
        <begin position="9"/>
        <end position="28"/>
    </location>
</feature>
<proteinExistence type="predicted"/>
<reference evidence="2 3" key="1">
    <citation type="submission" date="2017-09" db="EMBL/GenBank/DDBJ databases">
        <title>Depth-based differentiation of microbial function through sediment-hosted aquifers and enrichment of novel symbionts in the deep terrestrial subsurface.</title>
        <authorList>
            <person name="Probst A.J."/>
            <person name="Ladd B."/>
            <person name="Jarett J.K."/>
            <person name="Geller-Mcgrath D.E."/>
            <person name="Sieber C.M."/>
            <person name="Emerson J.B."/>
            <person name="Anantharaman K."/>
            <person name="Thomas B.C."/>
            <person name="Malmstrom R."/>
            <person name="Stieglmeier M."/>
            <person name="Klingl A."/>
            <person name="Woyke T."/>
            <person name="Ryan C.M."/>
            <person name="Banfield J.F."/>
        </authorList>
    </citation>
    <scope>NUCLEOTIDE SEQUENCE [LARGE SCALE GENOMIC DNA]</scope>
    <source>
        <strain evidence="2">CG22_combo_CG10-13_8_21_14_all_32_8</strain>
    </source>
</reference>
<keyword evidence="1" id="KW-1133">Transmembrane helix</keyword>
<name>A0A2H0CG86_9BACT</name>
<accession>A0A2H0CG86</accession>
<comment type="caution">
    <text evidence="2">The sequence shown here is derived from an EMBL/GenBank/DDBJ whole genome shotgun (WGS) entry which is preliminary data.</text>
</comment>
<dbReference type="Proteomes" id="UP000229176">
    <property type="component" value="Unassembled WGS sequence"/>
</dbReference>